<dbReference type="InterPro" id="IPR015797">
    <property type="entry name" value="NUDIX_hydrolase-like_dom_sf"/>
</dbReference>
<feature type="binding site" evidence="13">
    <location>
        <position position="115"/>
    </location>
    <ligand>
        <name>Mg(2+)</name>
        <dbReference type="ChEBI" id="CHEBI:18420"/>
        <label>1</label>
    </ligand>
</feature>
<sequence>MTGEIPEVTFDAKDVEVLEKRVGYDGFFKVNSYRLRHRLFAGGWCEPIVRELFERGHAVALLAYDPRRDQVVMIEQFRIGALETASSPWLLELIAGIIEPGEAPDEVARRESEEEAGVTLGRIEHAMSYLVSPGGTTERIEIFIGEVDASQANGLHGLPEEGEDIRVHVIDRQNAYALVQSGRIDNAASIIALQWLQLHHDEVRSRWLGEA</sequence>
<dbReference type="SUPFAM" id="SSF55811">
    <property type="entry name" value="Nudix"/>
    <property type="match status" value="1"/>
</dbReference>
<keyword evidence="5 13" id="KW-0479">Metal-binding</keyword>
<dbReference type="PANTHER" id="PTHR11839:SF5">
    <property type="entry name" value="ADP-RIBOSE PYROPHOSPHATASE"/>
    <property type="match status" value="1"/>
</dbReference>
<comment type="similarity">
    <text evidence="2">Belongs to the Nudix hydrolase family. NudF subfamily.</text>
</comment>
<feature type="binding site" evidence="13">
    <location>
        <position position="95"/>
    </location>
    <ligand>
        <name>Mg(2+)</name>
        <dbReference type="ChEBI" id="CHEBI:18420"/>
        <label>1</label>
    </ligand>
</feature>
<dbReference type="PROSITE" id="PS51462">
    <property type="entry name" value="NUDIX"/>
    <property type="match status" value="1"/>
</dbReference>
<dbReference type="PROSITE" id="PS00893">
    <property type="entry name" value="NUDIX_BOX"/>
    <property type="match status" value="1"/>
</dbReference>
<dbReference type="Proteomes" id="UP000594034">
    <property type="component" value="Chromosome"/>
</dbReference>
<dbReference type="InterPro" id="IPR020084">
    <property type="entry name" value="NUDIX_hydrolase_CS"/>
</dbReference>
<dbReference type="AlphaFoldDB" id="A0A5J6X1S4"/>
<evidence type="ECO:0000256" key="5">
    <source>
        <dbReference type="ARBA" id="ARBA00022723"/>
    </source>
</evidence>
<dbReference type="GO" id="GO:0047631">
    <property type="term" value="F:ADP-ribose diphosphatase activity"/>
    <property type="evidence" value="ECO:0007669"/>
    <property type="project" value="UniProtKB-EC"/>
</dbReference>
<evidence type="ECO:0000256" key="2">
    <source>
        <dbReference type="ARBA" id="ARBA00007482"/>
    </source>
</evidence>
<dbReference type="PANTHER" id="PTHR11839">
    <property type="entry name" value="UDP/ADP-SUGAR PYROPHOSPHATASE"/>
    <property type="match status" value="1"/>
</dbReference>
<dbReference type="NCBIfam" id="TIGR00052">
    <property type="entry name" value="nudix-type nucleoside diphosphatase, YffH/AdpP family"/>
    <property type="match status" value="1"/>
</dbReference>
<evidence type="ECO:0000256" key="7">
    <source>
        <dbReference type="ARBA" id="ARBA00022842"/>
    </source>
</evidence>
<feature type="short sequence motif" description="Nudix box" evidence="14">
    <location>
        <begin position="96"/>
        <end position="118"/>
    </location>
</feature>
<evidence type="ECO:0000256" key="13">
    <source>
        <dbReference type="PIRSR" id="PIRSR604385-2"/>
    </source>
</evidence>
<evidence type="ECO:0000256" key="1">
    <source>
        <dbReference type="ARBA" id="ARBA00001946"/>
    </source>
</evidence>
<dbReference type="CDD" id="cd24155">
    <property type="entry name" value="NUDIX_ADPRase"/>
    <property type="match status" value="1"/>
</dbReference>
<evidence type="ECO:0000256" key="9">
    <source>
        <dbReference type="ARBA" id="ARBA00030162"/>
    </source>
</evidence>
<feature type="domain" description="Nudix hydrolase" evidence="15">
    <location>
        <begin position="54"/>
        <end position="192"/>
    </location>
</feature>
<keyword evidence="17" id="KW-1185">Reference proteome</keyword>
<evidence type="ECO:0000259" key="15">
    <source>
        <dbReference type="PROSITE" id="PS51462"/>
    </source>
</evidence>
<dbReference type="InterPro" id="IPR000086">
    <property type="entry name" value="NUDIX_hydrolase_dom"/>
</dbReference>
<accession>A0A5J6X1S4</accession>
<feature type="binding site" evidence="13">
    <location>
        <position position="111"/>
    </location>
    <ligand>
        <name>Mg(2+)</name>
        <dbReference type="ChEBI" id="CHEBI:18420"/>
        <label>1</label>
    </ligand>
</feature>
<proteinExistence type="inferred from homology"/>
<comment type="function">
    <text evidence="8">Acts on ADP-mannose and ADP-glucose as well as ADP-ribose. Prevents glycogen biosynthesis. The reaction catalyzed by this enzyme is a limiting step of the gluconeogenic process.</text>
</comment>
<dbReference type="GO" id="GO:0005829">
    <property type="term" value="C:cytosol"/>
    <property type="evidence" value="ECO:0007669"/>
    <property type="project" value="TreeGrafter"/>
</dbReference>
<dbReference type="EMBL" id="CP040449">
    <property type="protein sequence ID" value="QFI55635.1"/>
    <property type="molecule type" value="Genomic_DNA"/>
</dbReference>
<keyword evidence="6 16" id="KW-0378">Hydrolase</keyword>
<feature type="binding site" evidence="13">
    <location>
        <position position="163"/>
    </location>
    <ligand>
        <name>Mg(2+)</name>
        <dbReference type="ChEBI" id="CHEBI:18420"/>
        <label>1</label>
    </ligand>
</feature>
<evidence type="ECO:0000313" key="17">
    <source>
        <dbReference type="Proteomes" id="UP000594034"/>
    </source>
</evidence>
<evidence type="ECO:0000256" key="8">
    <source>
        <dbReference type="ARBA" id="ARBA00025164"/>
    </source>
</evidence>
<protein>
    <recommendedName>
        <fullName evidence="4">ADP-ribose pyrophosphatase</fullName>
        <ecNumber evidence="3">3.6.1.13</ecNumber>
    </recommendedName>
    <alternativeName>
        <fullName evidence="9">ADP-ribose diphosphatase</fullName>
    </alternativeName>
    <alternativeName>
        <fullName evidence="11">ADP-ribose phosphohydrolase</fullName>
    </alternativeName>
    <alternativeName>
        <fullName evidence="10">Adenosine diphosphoribose pyrophosphatase</fullName>
    </alternativeName>
</protein>
<dbReference type="GO" id="GO:0006753">
    <property type="term" value="P:nucleoside phosphate metabolic process"/>
    <property type="evidence" value="ECO:0007669"/>
    <property type="project" value="TreeGrafter"/>
</dbReference>
<evidence type="ECO:0000256" key="3">
    <source>
        <dbReference type="ARBA" id="ARBA00012453"/>
    </source>
</evidence>
<dbReference type="GO" id="GO:0019693">
    <property type="term" value="P:ribose phosphate metabolic process"/>
    <property type="evidence" value="ECO:0007669"/>
    <property type="project" value="TreeGrafter"/>
</dbReference>
<evidence type="ECO:0000256" key="12">
    <source>
        <dbReference type="ARBA" id="ARBA00049546"/>
    </source>
</evidence>
<dbReference type="GO" id="GO:0046872">
    <property type="term" value="F:metal ion binding"/>
    <property type="evidence" value="ECO:0007669"/>
    <property type="project" value="UniProtKB-KW"/>
</dbReference>
<evidence type="ECO:0000256" key="6">
    <source>
        <dbReference type="ARBA" id="ARBA00022801"/>
    </source>
</evidence>
<gene>
    <name evidence="16" type="ORF">FE240_13610</name>
</gene>
<evidence type="ECO:0000256" key="14">
    <source>
        <dbReference type="PIRSR" id="PIRSR604385-3"/>
    </source>
</evidence>
<dbReference type="InterPro" id="IPR004385">
    <property type="entry name" value="NDP_pyrophosphatase"/>
</dbReference>
<reference evidence="16 17" key="1">
    <citation type="submission" date="2019-05" db="EMBL/GenBank/DDBJ databases">
        <title>OXA-830, a novel chromosomally encoded expanded-spectrum class D beta-lactamase in Aeromonas simiae.</title>
        <authorList>
            <person name="Zhou W."/>
            <person name="Chen Q."/>
        </authorList>
    </citation>
    <scope>NUCLEOTIDE SEQUENCE [LARGE SCALE GENOMIC DNA]</scope>
    <source>
        <strain evidence="16 17">A6</strain>
    </source>
</reference>
<keyword evidence="7 13" id="KW-0460">Magnesium</keyword>
<dbReference type="Pfam" id="PF00293">
    <property type="entry name" value="NUDIX"/>
    <property type="match status" value="1"/>
</dbReference>
<comment type="catalytic activity">
    <reaction evidence="12">
        <text>ADP-D-ribose + H2O = D-ribose 5-phosphate + AMP + 2 H(+)</text>
        <dbReference type="Rhea" id="RHEA:10412"/>
        <dbReference type="ChEBI" id="CHEBI:15377"/>
        <dbReference type="ChEBI" id="CHEBI:15378"/>
        <dbReference type="ChEBI" id="CHEBI:57967"/>
        <dbReference type="ChEBI" id="CHEBI:78346"/>
        <dbReference type="ChEBI" id="CHEBI:456215"/>
        <dbReference type="EC" id="3.6.1.13"/>
    </reaction>
</comment>
<dbReference type="Gene3D" id="3.90.79.10">
    <property type="entry name" value="Nucleoside Triphosphate Pyrophosphohydrolase"/>
    <property type="match status" value="1"/>
</dbReference>
<evidence type="ECO:0000256" key="4">
    <source>
        <dbReference type="ARBA" id="ARBA00013297"/>
    </source>
</evidence>
<comment type="cofactor">
    <cofactor evidence="1 13">
        <name>Mg(2+)</name>
        <dbReference type="ChEBI" id="CHEBI:18420"/>
    </cofactor>
</comment>
<dbReference type="GO" id="GO:0019144">
    <property type="term" value="F:ADP-sugar diphosphatase activity"/>
    <property type="evidence" value="ECO:0007669"/>
    <property type="project" value="TreeGrafter"/>
</dbReference>
<dbReference type="NCBIfam" id="NF008003">
    <property type="entry name" value="PRK10729.1"/>
    <property type="match status" value="1"/>
</dbReference>
<dbReference type="RefSeq" id="WP_193001669.1">
    <property type="nucleotide sequence ID" value="NZ_CP040449.1"/>
</dbReference>
<evidence type="ECO:0000313" key="16">
    <source>
        <dbReference type="EMBL" id="QFI55635.1"/>
    </source>
</evidence>
<evidence type="ECO:0000256" key="10">
    <source>
        <dbReference type="ARBA" id="ARBA00030308"/>
    </source>
</evidence>
<evidence type="ECO:0000256" key="11">
    <source>
        <dbReference type="ARBA" id="ARBA00033056"/>
    </source>
</evidence>
<dbReference type="EC" id="3.6.1.13" evidence="3"/>
<organism evidence="16 17">
    <name type="scientific">Aeromonas simiae</name>
    <dbReference type="NCBI Taxonomy" id="218936"/>
    <lineage>
        <taxon>Bacteria</taxon>
        <taxon>Pseudomonadati</taxon>
        <taxon>Pseudomonadota</taxon>
        <taxon>Gammaproteobacteria</taxon>
        <taxon>Aeromonadales</taxon>
        <taxon>Aeromonadaceae</taxon>
        <taxon>Aeromonas</taxon>
    </lineage>
</organism>
<name>A0A5J6X1S4_9GAMM</name>
<dbReference type="KEGG" id="asim:FE240_13610"/>